<dbReference type="PROSITE" id="PS00600">
    <property type="entry name" value="AA_TRANSFER_CLASS_3"/>
    <property type="match status" value="1"/>
</dbReference>
<dbReference type="InterPro" id="IPR015422">
    <property type="entry name" value="PyrdxlP-dep_Trfase_small"/>
</dbReference>
<comment type="cofactor">
    <cofactor evidence="1">
        <name>pyridoxal 5'-phosphate</name>
        <dbReference type="ChEBI" id="CHEBI:597326"/>
    </cofactor>
</comment>
<keyword evidence="3 9" id="KW-0032">Aminotransferase</keyword>
<dbReference type="FunFam" id="3.40.640.10:FF:000041">
    <property type="entry name" value="Adenosylmethionine-8-amino-7-oxononanoate aminotransferase"/>
    <property type="match status" value="1"/>
</dbReference>
<dbReference type="SUPFAM" id="SSF53383">
    <property type="entry name" value="PLP-dependent transferases"/>
    <property type="match status" value="1"/>
</dbReference>
<evidence type="ECO:0000256" key="3">
    <source>
        <dbReference type="ARBA" id="ARBA00022576"/>
    </source>
</evidence>
<keyword evidence="7 8" id="KW-0663">Pyridoxal phosphate</keyword>
<keyword evidence="6" id="KW-0093">Biotin biosynthesis</keyword>
<dbReference type="Pfam" id="PF00202">
    <property type="entry name" value="Aminotran_3"/>
    <property type="match status" value="1"/>
</dbReference>
<name>A0A0M0LQV1_9EUKA</name>
<proteinExistence type="inferred from homology"/>
<gene>
    <name evidence="9" type="ORF">Ctob_012713</name>
</gene>
<keyword evidence="10" id="KW-1185">Reference proteome</keyword>
<organism evidence="9 10">
    <name type="scientific">Chrysochromulina tobinii</name>
    <dbReference type="NCBI Taxonomy" id="1460289"/>
    <lineage>
        <taxon>Eukaryota</taxon>
        <taxon>Haptista</taxon>
        <taxon>Haptophyta</taxon>
        <taxon>Prymnesiophyceae</taxon>
        <taxon>Prymnesiales</taxon>
        <taxon>Chrysochromulinaceae</taxon>
        <taxon>Chrysochromulina</taxon>
    </lineage>
</organism>
<dbReference type="InterPro" id="IPR005815">
    <property type="entry name" value="BioA"/>
</dbReference>
<dbReference type="CDD" id="cd00610">
    <property type="entry name" value="OAT_like"/>
    <property type="match status" value="1"/>
</dbReference>
<dbReference type="AlphaFoldDB" id="A0A0M0LQV1"/>
<dbReference type="NCBIfam" id="TIGR00508">
    <property type="entry name" value="bioA"/>
    <property type="match status" value="1"/>
</dbReference>
<dbReference type="GO" id="GO:0009102">
    <property type="term" value="P:biotin biosynthetic process"/>
    <property type="evidence" value="ECO:0007669"/>
    <property type="project" value="UniProtKB-UniPathway"/>
</dbReference>
<dbReference type="InterPro" id="IPR015424">
    <property type="entry name" value="PyrdxlP-dep_Trfase"/>
</dbReference>
<dbReference type="EMBL" id="JWZX01000301">
    <property type="protein sequence ID" value="KOO53277.1"/>
    <property type="molecule type" value="Genomic_DNA"/>
</dbReference>
<keyword evidence="4 9" id="KW-0808">Transferase</keyword>
<evidence type="ECO:0000256" key="1">
    <source>
        <dbReference type="ARBA" id="ARBA00001933"/>
    </source>
</evidence>
<dbReference type="Proteomes" id="UP000037460">
    <property type="component" value="Unassembled WGS sequence"/>
</dbReference>
<evidence type="ECO:0000256" key="8">
    <source>
        <dbReference type="RuleBase" id="RU003560"/>
    </source>
</evidence>
<dbReference type="Gene3D" id="3.90.1150.10">
    <property type="entry name" value="Aspartate Aminotransferase, domain 1"/>
    <property type="match status" value="1"/>
</dbReference>
<evidence type="ECO:0000256" key="2">
    <source>
        <dbReference type="ARBA" id="ARBA00004746"/>
    </source>
</evidence>
<keyword evidence="5" id="KW-0949">S-adenosyl-L-methionine</keyword>
<dbReference type="Gene3D" id="3.40.640.10">
    <property type="entry name" value="Type I PLP-dependent aspartate aminotransferase-like (Major domain)"/>
    <property type="match status" value="1"/>
</dbReference>
<reference evidence="10" key="1">
    <citation type="journal article" date="2015" name="PLoS Genet.">
        <title>Genome Sequence and Transcriptome Analyses of Chrysochromulina tobin: Metabolic Tools for Enhanced Algal Fitness in the Prominent Order Prymnesiales (Haptophyceae).</title>
        <authorList>
            <person name="Hovde B.T."/>
            <person name="Deodato C.R."/>
            <person name="Hunsperger H.M."/>
            <person name="Ryken S.A."/>
            <person name="Yost W."/>
            <person name="Jha R.K."/>
            <person name="Patterson J."/>
            <person name="Monnat R.J. Jr."/>
            <person name="Barlow S.B."/>
            <person name="Starkenburg S.R."/>
            <person name="Cattolico R.A."/>
        </authorList>
    </citation>
    <scope>NUCLEOTIDE SEQUENCE</scope>
    <source>
        <strain evidence="10">CCMP291</strain>
    </source>
</reference>
<dbReference type="InterPro" id="IPR049704">
    <property type="entry name" value="Aminotrans_3_PPA_site"/>
</dbReference>
<protein>
    <submittedName>
        <fullName evidence="9">Adenosylmethionine-8-amino-7-oxononanoate aminotransferase</fullName>
    </submittedName>
</protein>
<dbReference type="InterPro" id="IPR015421">
    <property type="entry name" value="PyrdxlP-dep_Trfase_major"/>
</dbReference>
<dbReference type="UniPathway" id="UPA00078"/>
<evidence type="ECO:0000256" key="7">
    <source>
        <dbReference type="ARBA" id="ARBA00022898"/>
    </source>
</evidence>
<accession>A0A0M0LQV1</accession>
<comment type="pathway">
    <text evidence="2">Cofactor biosynthesis; biotin biosynthesis.</text>
</comment>
<dbReference type="HAMAP" id="MF_00834">
    <property type="entry name" value="BioA"/>
    <property type="match status" value="1"/>
</dbReference>
<evidence type="ECO:0000313" key="9">
    <source>
        <dbReference type="EMBL" id="KOO53277.1"/>
    </source>
</evidence>
<dbReference type="InterPro" id="IPR005814">
    <property type="entry name" value="Aminotrans_3"/>
</dbReference>
<sequence>MRRNLFRQTARWLARPPPCCSTRRTLSTQADRSRSCPYLNARIDATAGANADRDNSLATERLLAADVRRLWHPYTSATQPVPCLAVSHASGVTLTLEDGRELIDGMSSWWAAVHGYAVPELDEAASQQLGSMAHVMFGGLTHRPAVRLAELLVQVTPEPLQRVFLCDSGSIAVEVAIKMALQYWRARGIEGRSRLLTVRGGYHGDTFGAMAVCDPVNGMHAEMFGGVLAKHLFAPRPAPLFGQPCAEKDVEEFATMLREHEHELAAVILEPIVQGAGGMHFYSADYLRRVRELCNQHGLTCLTCVLLILDEIATGFGRTGALFACDHAGIAPDILCLGKALTGGYLTMGATLATDAVAEGASGGRGAVRPVPLMHGPTFMANPLACAVAHASVQLLLATPWQARVRAISAQLEAELRPLAASSAVKDVRVLGAIGVVEMKEPIHMPTVSAMLVERGVWLRPFGRLLYTMPPFIMTAAELRRVTDGMRAVVEATESAQIGSGQRLESDVWRDAQRKPGE</sequence>
<dbReference type="OrthoDB" id="10261433at2759"/>
<evidence type="ECO:0000256" key="5">
    <source>
        <dbReference type="ARBA" id="ARBA00022691"/>
    </source>
</evidence>
<dbReference type="PANTHER" id="PTHR42684">
    <property type="entry name" value="ADENOSYLMETHIONINE-8-AMINO-7-OXONONANOATE AMINOTRANSFERASE"/>
    <property type="match status" value="1"/>
</dbReference>
<dbReference type="GO" id="GO:0030170">
    <property type="term" value="F:pyridoxal phosphate binding"/>
    <property type="evidence" value="ECO:0007669"/>
    <property type="project" value="InterPro"/>
</dbReference>
<dbReference type="PANTHER" id="PTHR42684:SF17">
    <property type="entry name" value="ADENOSYLMETHIONINE-8-AMINO-7-OXONONANOATE AMINOTRANSFERASE"/>
    <property type="match status" value="1"/>
</dbReference>
<evidence type="ECO:0000256" key="6">
    <source>
        <dbReference type="ARBA" id="ARBA00022756"/>
    </source>
</evidence>
<comment type="similarity">
    <text evidence="8">Belongs to the class-III pyridoxal-phosphate-dependent aminotransferase family.</text>
</comment>
<dbReference type="NCBIfam" id="NF004624">
    <property type="entry name" value="PRK05964.1"/>
    <property type="match status" value="1"/>
</dbReference>
<evidence type="ECO:0000256" key="4">
    <source>
        <dbReference type="ARBA" id="ARBA00022679"/>
    </source>
</evidence>
<dbReference type="GO" id="GO:0004015">
    <property type="term" value="F:adenosylmethionine-8-amino-7-oxononanoate transaminase activity"/>
    <property type="evidence" value="ECO:0007669"/>
    <property type="project" value="InterPro"/>
</dbReference>
<evidence type="ECO:0000313" key="10">
    <source>
        <dbReference type="Proteomes" id="UP000037460"/>
    </source>
</evidence>
<comment type="caution">
    <text evidence="9">The sequence shown here is derived from an EMBL/GenBank/DDBJ whole genome shotgun (WGS) entry which is preliminary data.</text>
</comment>